<sequence>MQKVEKKKHMYEYLCKGSYQFIIWEFGWIFSINLRWRDGFMFLLHACRQVTEGQHEERIRVLEEKGLDALVELMMED</sequence>
<reference evidence="1" key="1">
    <citation type="journal article" date="2015" name="Nature">
        <title>Complex archaea that bridge the gap between prokaryotes and eukaryotes.</title>
        <authorList>
            <person name="Spang A."/>
            <person name="Saw J.H."/>
            <person name="Jorgensen S.L."/>
            <person name="Zaremba-Niedzwiedzka K."/>
            <person name="Martijn J."/>
            <person name="Lind A.E."/>
            <person name="van Eijk R."/>
            <person name="Schleper C."/>
            <person name="Guy L."/>
            <person name="Ettema T.J."/>
        </authorList>
    </citation>
    <scope>NUCLEOTIDE SEQUENCE</scope>
</reference>
<gene>
    <name evidence="1" type="ORF">LCGC14_2678760</name>
</gene>
<evidence type="ECO:0000313" key="1">
    <source>
        <dbReference type="EMBL" id="KKK94845.1"/>
    </source>
</evidence>
<name>A0A0F9A9J8_9ZZZZ</name>
<dbReference type="AlphaFoldDB" id="A0A0F9A9J8"/>
<proteinExistence type="predicted"/>
<comment type="caution">
    <text evidence="1">The sequence shown here is derived from an EMBL/GenBank/DDBJ whole genome shotgun (WGS) entry which is preliminary data.</text>
</comment>
<organism evidence="1">
    <name type="scientific">marine sediment metagenome</name>
    <dbReference type="NCBI Taxonomy" id="412755"/>
    <lineage>
        <taxon>unclassified sequences</taxon>
        <taxon>metagenomes</taxon>
        <taxon>ecological metagenomes</taxon>
    </lineage>
</organism>
<dbReference type="EMBL" id="LAZR01047171">
    <property type="protein sequence ID" value="KKK94845.1"/>
    <property type="molecule type" value="Genomic_DNA"/>
</dbReference>
<protein>
    <submittedName>
        <fullName evidence="1">Uncharacterized protein</fullName>
    </submittedName>
</protein>
<accession>A0A0F9A9J8</accession>